<dbReference type="SUPFAM" id="SSF54762">
    <property type="entry name" value="Signal recognition particle alu RNA binding heterodimer, SRP9/14"/>
    <property type="match status" value="1"/>
</dbReference>
<keyword evidence="9" id="KW-1185">Reference proteome</keyword>
<keyword evidence="5 7" id="KW-0733">Signal recognition particle</keyword>
<reference evidence="8 9" key="1">
    <citation type="submission" date="2017-08" db="EMBL/GenBank/DDBJ databases">
        <title>Acidophilic green algal genome provides insights into adaptation to an acidic environment.</title>
        <authorList>
            <person name="Hirooka S."/>
            <person name="Hirose Y."/>
            <person name="Kanesaki Y."/>
            <person name="Higuchi S."/>
            <person name="Fujiwara T."/>
            <person name="Onuma R."/>
            <person name="Era A."/>
            <person name="Ohbayashi R."/>
            <person name="Uzuka A."/>
            <person name="Nozaki H."/>
            <person name="Yoshikawa H."/>
            <person name="Miyagishima S.Y."/>
        </authorList>
    </citation>
    <scope>NUCLEOTIDE SEQUENCE [LARGE SCALE GENOMIC DNA]</scope>
    <source>
        <strain evidence="8 9">NIES-2499</strain>
    </source>
</reference>
<comment type="caution">
    <text evidence="8">The sequence shown here is derived from an EMBL/GenBank/DDBJ whole genome shotgun (WGS) entry which is preliminary data.</text>
</comment>
<dbReference type="InterPro" id="IPR003210">
    <property type="entry name" value="Signal_recog_particle_SRP14"/>
</dbReference>
<comment type="subunit">
    <text evidence="7">Heterodimer with SRP9; binds RNA as heterodimer. Component of a signal recognition particle (SRP) complex that consists of a 7SL RNA molecule of 300 nucleotides and six protein subunits: SRP72, SRP68, SRP54, SRP19, SRP14 and SRP9.</text>
</comment>
<proteinExistence type="inferred from homology"/>
<dbReference type="GO" id="GO:0005786">
    <property type="term" value="C:signal recognition particle, endoplasmic reticulum targeting"/>
    <property type="evidence" value="ECO:0007669"/>
    <property type="project" value="UniProtKB-UniRule"/>
</dbReference>
<evidence type="ECO:0000256" key="2">
    <source>
        <dbReference type="ARBA" id="ARBA00010349"/>
    </source>
</evidence>
<evidence type="ECO:0000256" key="3">
    <source>
        <dbReference type="ARBA" id="ARBA00022490"/>
    </source>
</evidence>
<comment type="function">
    <text evidence="7">Component of the signal recognition particle (SRP) complex, a ribonucleoprotein complex that mediates the cotranslational targeting of secretory and membrane proteins to the endoplasmic reticulum (ER). SRP9 together with SRP14 and the Alu portion of the SRP RNA, constitutes the elongation arrest domain of SRP. The complex of SRP9 and SRP14 is required for SRP RNA binding.</text>
</comment>
<gene>
    <name evidence="8" type="ORF">CEUSTIGMA_g12469.t1</name>
</gene>
<accession>A0A250XQ24</accession>
<dbReference type="EMBL" id="BEGY01000147">
    <property type="protein sequence ID" value="GAX85049.1"/>
    <property type="molecule type" value="Genomic_DNA"/>
</dbReference>
<evidence type="ECO:0000256" key="5">
    <source>
        <dbReference type="ARBA" id="ARBA00023135"/>
    </source>
</evidence>
<evidence type="ECO:0000256" key="4">
    <source>
        <dbReference type="ARBA" id="ARBA00022884"/>
    </source>
</evidence>
<dbReference type="OrthoDB" id="19209at2759"/>
<dbReference type="GO" id="GO:0006614">
    <property type="term" value="P:SRP-dependent cotranslational protein targeting to membrane"/>
    <property type="evidence" value="ECO:0007669"/>
    <property type="project" value="UniProtKB-UniRule"/>
</dbReference>
<dbReference type="GO" id="GO:0008312">
    <property type="term" value="F:7S RNA binding"/>
    <property type="evidence" value="ECO:0007669"/>
    <property type="project" value="UniProtKB-UniRule"/>
</dbReference>
<evidence type="ECO:0000256" key="1">
    <source>
        <dbReference type="ARBA" id="ARBA00004496"/>
    </source>
</evidence>
<dbReference type="Proteomes" id="UP000232323">
    <property type="component" value="Unassembled WGS sequence"/>
</dbReference>
<comment type="subcellular location">
    <subcellularLocation>
        <location evidence="1 7">Cytoplasm</location>
    </subcellularLocation>
</comment>
<evidence type="ECO:0000256" key="6">
    <source>
        <dbReference type="ARBA" id="ARBA00023274"/>
    </source>
</evidence>
<keyword evidence="3 7" id="KW-0963">Cytoplasm</keyword>
<evidence type="ECO:0000256" key="7">
    <source>
        <dbReference type="RuleBase" id="RU368100"/>
    </source>
</evidence>
<comment type="similarity">
    <text evidence="2 7">Belongs to the SRP14 family.</text>
</comment>
<dbReference type="STRING" id="1157962.A0A250XQ24"/>
<dbReference type="Pfam" id="PF02290">
    <property type="entry name" value="SRP14"/>
    <property type="match status" value="1"/>
</dbReference>
<protein>
    <recommendedName>
        <fullName evidence="7">Signal recognition particle 14 kDa protein</fullName>
        <shortName evidence="7">SRP14</shortName>
    </recommendedName>
</protein>
<name>A0A250XQ24_9CHLO</name>
<dbReference type="InterPro" id="IPR009018">
    <property type="entry name" value="Signal_recog_particle_SRP9/14"/>
</dbReference>
<evidence type="ECO:0000313" key="8">
    <source>
        <dbReference type="EMBL" id="GAX85049.1"/>
    </source>
</evidence>
<sequence length="104" mass="12106">MVQLDENRFLTELNKMYERSKTVGSVWITMKTSNNKPRSKKTEYPLEDYKCLVRAVSGKKEKKRDIATLVPAASYLKFQQSMITIMKANMDALKKKEKIKKKDA</sequence>
<dbReference type="Gene3D" id="3.30.720.10">
    <property type="entry name" value="Signal recognition particle alu RNA binding heterodimer, srp9/1"/>
    <property type="match status" value="1"/>
</dbReference>
<dbReference type="AlphaFoldDB" id="A0A250XQ24"/>
<evidence type="ECO:0000313" key="9">
    <source>
        <dbReference type="Proteomes" id="UP000232323"/>
    </source>
</evidence>
<organism evidence="8 9">
    <name type="scientific">Chlamydomonas eustigma</name>
    <dbReference type="NCBI Taxonomy" id="1157962"/>
    <lineage>
        <taxon>Eukaryota</taxon>
        <taxon>Viridiplantae</taxon>
        <taxon>Chlorophyta</taxon>
        <taxon>core chlorophytes</taxon>
        <taxon>Chlorophyceae</taxon>
        <taxon>CS clade</taxon>
        <taxon>Chlamydomonadales</taxon>
        <taxon>Chlamydomonadaceae</taxon>
        <taxon>Chlamydomonas</taxon>
    </lineage>
</organism>
<keyword evidence="6 7" id="KW-0687">Ribonucleoprotein</keyword>
<dbReference type="GO" id="GO:0030942">
    <property type="term" value="F:endoplasmic reticulum signal peptide binding"/>
    <property type="evidence" value="ECO:0007669"/>
    <property type="project" value="UniProtKB-UniRule"/>
</dbReference>
<keyword evidence="4 7" id="KW-0694">RNA-binding</keyword>
<dbReference type="PANTHER" id="PTHR12013">
    <property type="entry name" value="SIGNAL RECOGNITION PARTICLE 14 KD PROTEIN"/>
    <property type="match status" value="1"/>
</dbReference>